<dbReference type="EMBL" id="JAGRRH010000016">
    <property type="protein sequence ID" value="KAG7353504.1"/>
    <property type="molecule type" value="Genomic_DNA"/>
</dbReference>
<feature type="region of interest" description="Disordered" evidence="2">
    <location>
        <begin position="100"/>
        <end position="136"/>
    </location>
</feature>
<proteinExistence type="predicted"/>
<feature type="repeat" description="TPR" evidence="1">
    <location>
        <begin position="710"/>
        <end position="743"/>
    </location>
</feature>
<reference evidence="3" key="2">
    <citation type="submission" date="2021-04" db="EMBL/GenBank/DDBJ databases">
        <authorList>
            <person name="Podell S."/>
        </authorList>
    </citation>
    <scope>NUCLEOTIDE SEQUENCE</scope>
    <source>
        <strain evidence="3">Hildebrandi</strain>
    </source>
</reference>
<dbReference type="InterPro" id="IPR019734">
    <property type="entry name" value="TPR_rpt"/>
</dbReference>
<protein>
    <submittedName>
        <fullName evidence="3">Expressed tetratricopeptide repeat protein</fullName>
    </submittedName>
</protein>
<dbReference type="GO" id="GO:0003729">
    <property type="term" value="F:mRNA binding"/>
    <property type="evidence" value="ECO:0007669"/>
    <property type="project" value="InterPro"/>
</dbReference>
<dbReference type="Proteomes" id="UP000693970">
    <property type="component" value="Unassembled WGS sequence"/>
</dbReference>
<dbReference type="Pfam" id="PF13432">
    <property type="entry name" value="TPR_16"/>
    <property type="match status" value="2"/>
</dbReference>
<accession>A0A9K3PQH8</accession>
<dbReference type="GO" id="GO:0006397">
    <property type="term" value="P:mRNA processing"/>
    <property type="evidence" value="ECO:0007669"/>
    <property type="project" value="InterPro"/>
</dbReference>
<organism evidence="3 4">
    <name type="scientific">Nitzschia inconspicua</name>
    <dbReference type="NCBI Taxonomy" id="303405"/>
    <lineage>
        <taxon>Eukaryota</taxon>
        <taxon>Sar</taxon>
        <taxon>Stramenopiles</taxon>
        <taxon>Ochrophyta</taxon>
        <taxon>Bacillariophyta</taxon>
        <taxon>Bacillariophyceae</taxon>
        <taxon>Bacillariophycidae</taxon>
        <taxon>Bacillariales</taxon>
        <taxon>Bacillariaceae</taxon>
        <taxon>Nitzschia</taxon>
    </lineage>
</organism>
<reference evidence="3" key="1">
    <citation type="journal article" date="2021" name="Sci. Rep.">
        <title>Diploid genomic architecture of Nitzschia inconspicua, an elite biomass production diatom.</title>
        <authorList>
            <person name="Oliver A."/>
            <person name="Podell S."/>
            <person name="Pinowska A."/>
            <person name="Traller J.C."/>
            <person name="Smith S.R."/>
            <person name="McClure R."/>
            <person name="Beliaev A."/>
            <person name="Bohutskyi P."/>
            <person name="Hill E.A."/>
            <person name="Rabines A."/>
            <person name="Zheng H."/>
            <person name="Allen L.Z."/>
            <person name="Kuo A."/>
            <person name="Grigoriev I.V."/>
            <person name="Allen A.E."/>
            <person name="Hazlebeck D."/>
            <person name="Allen E.E."/>
        </authorList>
    </citation>
    <scope>NUCLEOTIDE SEQUENCE</scope>
    <source>
        <strain evidence="3">Hildebrandi</strain>
    </source>
</reference>
<dbReference type="GO" id="GO:0003727">
    <property type="term" value="F:single-stranded RNA binding"/>
    <property type="evidence" value="ECO:0007669"/>
    <property type="project" value="TreeGrafter"/>
</dbReference>
<dbReference type="SMART" id="SM00028">
    <property type="entry name" value="TPR"/>
    <property type="match status" value="6"/>
</dbReference>
<dbReference type="AlphaFoldDB" id="A0A9K3PQH8"/>
<keyword evidence="1" id="KW-0802">TPR repeat</keyword>
<feature type="region of interest" description="Disordered" evidence="2">
    <location>
        <begin position="825"/>
        <end position="847"/>
    </location>
</feature>
<dbReference type="Pfam" id="PF14559">
    <property type="entry name" value="TPR_19"/>
    <property type="match status" value="1"/>
</dbReference>
<dbReference type="PROSITE" id="PS50005">
    <property type="entry name" value="TPR"/>
    <property type="match status" value="2"/>
</dbReference>
<evidence type="ECO:0000313" key="4">
    <source>
        <dbReference type="Proteomes" id="UP000693970"/>
    </source>
</evidence>
<feature type="compositionally biased region" description="Low complexity" evidence="2">
    <location>
        <begin position="887"/>
        <end position="897"/>
    </location>
</feature>
<dbReference type="OrthoDB" id="541719at2759"/>
<gene>
    <name evidence="3" type="ORF">IV203_002859</name>
</gene>
<dbReference type="SMART" id="SM00386">
    <property type="entry name" value="HAT"/>
    <property type="match status" value="7"/>
</dbReference>
<evidence type="ECO:0000313" key="3">
    <source>
        <dbReference type="EMBL" id="KAG7353504.1"/>
    </source>
</evidence>
<dbReference type="PANTHER" id="PTHR44917">
    <property type="entry name" value="PROTEIN HIGH CHLOROPHYLL FLUORESCENT 107"/>
    <property type="match status" value="1"/>
</dbReference>
<dbReference type="GO" id="GO:0006417">
    <property type="term" value="P:regulation of translation"/>
    <property type="evidence" value="ECO:0007669"/>
    <property type="project" value="TreeGrafter"/>
</dbReference>
<comment type="caution">
    <text evidence="3">The sequence shown here is derived from an EMBL/GenBank/DDBJ whole genome shotgun (WGS) entry which is preliminary data.</text>
</comment>
<name>A0A9K3PQH8_9STRA</name>
<dbReference type="PANTHER" id="PTHR44917:SF1">
    <property type="entry name" value="PROTEIN HIGH CHLOROPHYLL FLUORESCENT 107"/>
    <property type="match status" value="1"/>
</dbReference>
<feature type="compositionally biased region" description="Low complexity" evidence="2">
    <location>
        <begin position="263"/>
        <end position="275"/>
    </location>
</feature>
<dbReference type="InterPro" id="IPR003107">
    <property type="entry name" value="HAT"/>
</dbReference>
<feature type="repeat" description="TPR" evidence="1">
    <location>
        <begin position="373"/>
        <end position="406"/>
    </location>
</feature>
<keyword evidence="4" id="KW-1185">Reference proteome</keyword>
<dbReference type="InterPro" id="IPR044624">
    <property type="entry name" value="Mbb1-like"/>
</dbReference>
<feature type="compositionally biased region" description="Low complexity" evidence="2">
    <location>
        <begin position="212"/>
        <end position="223"/>
    </location>
</feature>
<feature type="compositionally biased region" description="Basic residues" evidence="2">
    <location>
        <begin position="114"/>
        <end position="126"/>
    </location>
</feature>
<feature type="region of interest" description="Disordered" evidence="2">
    <location>
        <begin position="187"/>
        <end position="231"/>
    </location>
</feature>
<evidence type="ECO:0000256" key="1">
    <source>
        <dbReference type="PROSITE-ProRule" id="PRU00339"/>
    </source>
</evidence>
<feature type="region of interest" description="Disordered" evidence="2">
    <location>
        <begin position="870"/>
        <end position="897"/>
    </location>
</feature>
<feature type="compositionally biased region" description="Basic and acidic residues" evidence="2">
    <location>
        <begin position="127"/>
        <end position="136"/>
    </location>
</feature>
<sequence>MIDRTDTASPVIVPTTTSRCGAQNDGKKRFRVLVVSFLLAGSFLHHHTTTCHSLMLYPSSTNTRSRILSRHNSNRKSKRISMISIQDTWSNTEEKIYLNPKYNNGDNYDDKNNNNRRRVRKKYQRKRIPETERERRRLSIERQQQYEKIVKKADGTAPSIWSFESLFPKAVWDEEMIDQDLYGVSRRDQTVREKSPNGAPATSLIRPSTSDTTNTKTAANPTKTKSKLKTSAIGASSMMRLWREPKLSSISLPYDSLGEEDSTNSSPDTPSSSPELTDEQAEAQIYQTSLTTTETQIVTDVRSSPTTISEDLAAAAVNTNSSARVDFQLTRMVEDRIYGYRRGTNLYDTSLMGDGAVKFREGIRLGNPLRVNADRLNYHAKKEFRSNKVEEAQELYEEAIRIDPRDGRAYLGLARCAERRRDFKLARECLRMGIAQSVSCAPDGTPDTGANPFLLQSLGCLEEKIGRLSEAESLYISAVRSRPSHAASWVALAQLRTRRFRQGASAGRVCFQAAERELKKAGLPPSAWVYTAWASMEYKKAGDVRRARQLYKEALKADKRCSAAWLQLGCMEADNEHWKEAELCFETVMKFDQRNTRVLQAYAIMESKRPEVNTRKVIGLFEKALKVNPRDAGVLQPYALFVAKLGDIDAARDLLRRGTEANKRHAPVWQAWGVLETREGNSEEARNIFQQGIWACAQLTGGQSGGYNCARLWQAWGVLEAAEGDYAAARRCFSRALDADNRNMAAMTAWTLMEEKLGNVDDARHLYERSLQQFAPGTAEKQQLWRAYELMEKNTGNEASAQEVYRRCMRESFAAAKEEIQNEISQPEKETTVAETQESIRRKETEVEVSRWNNGSTSMKAEIWLTNDGDIESMVPKGTMSKKKSKPSSTSSRVGDS</sequence>
<feature type="region of interest" description="Disordered" evidence="2">
    <location>
        <begin position="252"/>
        <end position="280"/>
    </location>
</feature>
<evidence type="ECO:0000256" key="2">
    <source>
        <dbReference type="SAM" id="MobiDB-lite"/>
    </source>
</evidence>